<feature type="domain" description="DNA methylase N-4/N-6" evidence="3">
    <location>
        <begin position="63"/>
        <end position="171"/>
    </location>
</feature>
<name>A0A6J7WG49_9CAUD</name>
<gene>
    <name evidence="4" type="ORF">UFOVP191_47</name>
</gene>
<dbReference type="GO" id="GO:0008170">
    <property type="term" value="F:N-methyltransferase activity"/>
    <property type="evidence" value="ECO:0007669"/>
    <property type="project" value="InterPro"/>
</dbReference>
<evidence type="ECO:0000313" key="4">
    <source>
        <dbReference type="EMBL" id="CAB5212885.1"/>
    </source>
</evidence>
<dbReference type="SUPFAM" id="SSF53335">
    <property type="entry name" value="S-adenosyl-L-methionine-dependent methyltransferases"/>
    <property type="match status" value="1"/>
</dbReference>
<dbReference type="EMBL" id="LR798233">
    <property type="protein sequence ID" value="CAB5212885.1"/>
    <property type="molecule type" value="Genomic_DNA"/>
</dbReference>
<reference evidence="4" key="1">
    <citation type="submission" date="2020-05" db="EMBL/GenBank/DDBJ databases">
        <authorList>
            <person name="Chiriac C."/>
            <person name="Salcher M."/>
            <person name="Ghai R."/>
            <person name="Kavagutti S V."/>
        </authorList>
    </citation>
    <scope>NUCLEOTIDE SEQUENCE</scope>
</reference>
<dbReference type="Gene3D" id="3.40.50.150">
    <property type="entry name" value="Vaccinia Virus protein VP39"/>
    <property type="match status" value="1"/>
</dbReference>
<evidence type="ECO:0000256" key="2">
    <source>
        <dbReference type="ARBA" id="ARBA00022679"/>
    </source>
</evidence>
<keyword evidence="2" id="KW-0808">Transferase</keyword>
<dbReference type="InterPro" id="IPR002941">
    <property type="entry name" value="DNA_methylase_N4/N6"/>
</dbReference>
<dbReference type="GO" id="GO:0032259">
    <property type="term" value="P:methylation"/>
    <property type="evidence" value="ECO:0007669"/>
    <property type="project" value="UniProtKB-KW"/>
</dbReference>
<keyword evidence="1 4" id="KW-0489">Methyltransferase</keyword>
<dbReference type="GO" id="GO:0003677">
    <property type="term" value="F:DNA binding"/>
    <property type="evidence" value="ECO:0007669"/>
    <property type="project" value="InterPro"/>
</dbReference>
<evidence type="ECO:0000259" key="3">
    <source>
        <dbReference type="Pfam" id="PF01555"/>
    </source>
</evidence>
<evidence type="ECO:0000256" key="1">
    <source>
        <dbReference type="ARBA" id="ARBA00022603"/>
    </source>
</evidence>
<dbReference type="PRINTS" id="PR00508">
    <property type="entry name" value="S21N4MTFRASE"/>
</dbReference>
<sequence>MSKQLTIERPQKVVIGNCTLYNCDFRDVLPEIKSARVRGSIPEKVCAWIYNANTPRQWRGVAWFDCKPDMSLDGQDYKNPTDKRIKERIANGERARLYDWWEFQQVKNVSAEKTEHPCQMPVALLERIIKITPCDTIFEPFLGSGTTAAAAQRLGRKIIGCEIDPKYFDIACKRLESELPCEYRAEIEK</sequence>
<accession>A0A6J7WG49</accession>
<organism evidence="4">
    <name type="scientific">uncultured Caudovirales phage</name>
    <dbReference type="NCBI Taxonomy" id="2100421"/>
    <lineage>
        <taxon>Viruses</taxon>
        <taxon>Duplodnaviria</taxon>
        <taxon>Heunggongvirae</taxon>
        <taxon>Uroviricota</taxon>
        <taxon>Caudoviricetes</taxon>
        <taxon>Peduoviridae</taxon>
        <taxon>Maltschvirus</taxon>
        <taxon>Maltschvirus maltsch</taxon>
    </lineage>
</organism>
<proteinExistence type="predicted"/>
<dbReference type="Pfam" id="PF01555">
    <property type="entry name" value="N6_N4_Mtase"/>
    <property type="match status" value="1"/>
</dbReference>
<protein>
    <submittedName>
        <fullName evidence="4">DNA methylase N-4/N-6</fullName>
    </submittedName>
</protein>
<dbReference type="InterPro" id="IPR001091">
    <property type="entry name" value="RM_Methyltransferase"/>
</dbReference>
<dbReference type="InterPro" id="IPR029063">
    <property type="entry name" value="SAM-dependent_MTases_sf"/>
</dbReference>